<comment type="caution">
    <text evidence="3">The sequence shown here is derived from an EMBL/GenBank/DDBJ whole genome shotgun (WGS) entry which is preliminary data.</text>
</comment>
<dbReference type="RefSeq" id="WP_078746384.1">
    <property type="nucleotide sequence ID" value="NZ_FUXG01000026.1"/>
</dbReference>
<dbReference type="GO" id="GO:0016020">
    <property type="term" value="C:membrane"/>
    <property type="evidence" value="ECO:0007669"/>
    <property type="project" value="TreeGrafter"/>
</dbReference>
<dbReference type="STRING" id="64969.SAMN02745127_02868"/>
<dbReference type="Pfam" id="PF12697">
    <property type="entry name" value="Abhydrolase_6"/>
    <property type="match status" value="1"/>
</dbReference>
<protein>
    <recommendedName>
        <fullName evidence="2">AB hydrolase-1 domain-containing protein</fullName>
    </recommendedName>
</protein>
<dbReference type="InterPro" id="IPR029058">
    <property type="entry name" value="AB_hydrolase_fold"/>
</dbReference>
<feature type="domain" description="AB hydrolase-1" evidence="2">
    <location>
        <begin position="13"/>
        <end position="248"/>
    </location>
</feature>
<accession>A0A1T4S9L7</accession>
<evidence type="ECO:0000259" key="2">
    <source>
        <dbReference type="Pfam" id="PF12697"/>
    </source>
</evidence>
<dbReference type="EMBL" id="MTSM01000027">
    <property type="protein sequence ID" value="OPX54353.1"/>
    <property type="molecule type" value="Genomic_DNA"/>
</dbReference>
<dbReference type="AlphaFoldDB" id="A0A1T4S9L7"/>
<dbReference type="GO" id="GO:0016787">
    <property type="term" value="F:hydrolase activity"/>
    <property type="evidence" value="ECO:0007669"/>
    <property type="project" value="UniProtKB-KW"/>
</dbReference>
<keyword evidence="4" id="KW-1185">Reference proteome</keyword>
<dbReference type="SUPFAM" id="SSF53474">
    <property type="entry name" value="alpha/beta-Hydrolases"/>
    <property type="match status" value="1"/>
</dbReference>
<gene>
    <name evidence="3" type="ORF">BTE48_14505</name>
</gene>
<dbReference type="InterPro" id="IPR000073">
    <property type="entry name" value="AB_hydrolase_1"/>
</dbReference>
<reference evidence="3 4" key="1">
    <citation type="submission" date="2017-01" db="EMBL/GenBank/DDBJ databases">
        <title>Genome Sequencing of a Marine Spirillum, Oceanospirillum multiglobuliferum ATCC 33336, from Japan.</title>
        <authorList>
            <person name="Carney J.G."/>
            <person name="Trachtenberg A.M."/>
            <person name="Rheaume B.A."/>
            <person name="Linnane J.D."/>
            <person name="Pitts N.L."/>
            <person name="Mykles D.L."/>
            <person name="Maclea K.S."/>
        </authorList>
    </citation>
    <scope>NUCLEOTIDE SEQUENCE [LARGE SCALE GENOMIC DNA]</scope>
    <source>
        <strain evidence="3 4">ATCC 33336</strain>
    </source>
</reference>
<dbReference type="PANTHER" id="PTHR43798:SF31">
    <property type="entry name" value="AB HYDROLASE SUPERFAMILY PROTEIN YCLE"/>
    <property type="match status" value="1"/>
</dbReference>
<organism evidence="3 4">
    <name type="scientific">Oceanospirillum multiglobuliferum</name>
    <dbReference type="NCBI Taxonomy" id="64969"/>
    <lineage>
        <taxon>Bacteria</taxon>
        <taxon>Pseudomonadati</taxon>
        <taxon>Pseudomonadota</taxon>
        <taxon>Gammaproteobacteria</taxon>
        <taxon>Oceanospirillales</taxon>
        <taxon>Oceanospirillaceae</taxon>
        <taxon>Oceanospirillum</taxon>
    </lineage>
</organism>
<dbReference type="Gene3D" id="3.40.50.1820">
    <property type="entry name" value="alpha/beta hydrolase"/>
    <property type="match status" value="1"/>
</dbReference>
<evidence type="ECO:0000256" key="1">
    <source>
        <dbReference type="ARBA" id="ARBA00022801"/>
    </source>
</evidence>
<dbReference type="Proteomes" id="UP000191418">
    <property type="component" value="Unassembled WGS sequence"/>
</dbReference>
<name>A0A1T4S9L7_9GAMM</name>
<proteinExistence type="predicted"/>
<keyword evidence="1" id="KW-0378">Hydrolase</keyword>
<sequence>MSNAIAKNNGIELVLFHGWGASRQVWQPLISLLTTQAEAIGIKLQCHNLSLPGYDGLPALKQANALDELTQTLLVQLPEKAHWLGWSLGGNVALHIAEQAPERVQQMILLASNPCFAQREDWSLGMPQDMLSQFQADFAQQPNKTLSRFQSLQAQGETDFRGIKKQFATLNNTAPAADLSSLAAGLSWLAELDQRQPSAAIVDKLHWILAEHDALVPATVAENVQGKAYVLENCAHLVLLSQTEQLAQTVLTILQQEVSA</sequence>
<evidence type="ECO:0000313" key="3">
    <source>
        <dbReference type="EMBL" id="OPX54353.1"/>
    </source>
</evidence>
<evidence type="ECO:0000313" key="4">
    <source>
        <dbReference type="Proteomes" id="UP000191418"/>
    </source>
</evidence>
<dbReference type="OrthoDB" id="9780744at2"/>
<dbReference type="InterPro" id="IPR050266">
    <property type="entry name" value="AB_hydrolase_sf"/>
</dbReference>
<dbReference type="PANTHER" id="PTHR43798">
    <property type="entry name" value="MONOACYLGLYCEROL LIPASE"/>
    <property type="match status" value="1"/>
</dbReference>